<dbReference type="PANTHER" id="PTHR47975">
    <property type="entry name" value="S-LOCUS LECTIN KINASE FAMILY PROTEIN"/>
    <property type="match status" value="1"/>
</dbReference>
<name>A0ABR2GVL4_9EUKA</name>
<dbReference type="EMBL" id="JAPFFF010000057">
    <property type="protein sequence ID" value="KAK8837969.1"/>
    <property type="molecule type" value="Genomic_DNA"/>
</dbReference>
<evidence type="ECO:0000259" key="1">
    <source>
        <dbReference type="PROSITE" id="PS50011"/>
    </source>
</evidence>
<dbReference type="InterPro" id="IPR008271">
    <property type="entry name" value="Ser/Thr_kinase_AS"/>
</dbReference>
<dbReference type="PROSITE" id="PS00108">
    <property type="entry name" value="PROTEIN_KINASE_ST"/>
    <property type="match status" value="1"/>
</dbReference>
<dbReference type="InterPro" id="IPR000719">
    <property type="entry name" value="Prot_kinase_dom"/>
</dbReference>
<proteinExistence type="predicted"/>
<feature type="domain" description="Protein kinase" evidence="1">
    <location>
        <begin position="1"/>
        <end position="179"/>
    </location>
</feature>
<dbReference type="Pfam" id="PF00069">
    <property type="entry name" value="Pkinase"/>
    <property type="match status" value="1"/>
</dbReference>
<comment type="caution">
    <text evidence="2">The sequence shown here is derived from an EMBL/GenBank/DDBJ whole genome shotgun (WGS) entry which is preliminary data.</text>
</comment>
<gene>
    <name evidence="2" type="ORF">M9Y10_035913</name>
</gene>
<dbReference type="Gene3D" id="1.10.510.10">
    <property type="entry name" value="Transferase(Phosphotransferase) domain 1"/>
    <property type="match status" value="1"/>
</dbReference>
<dbReference type="PANTHER" id="PTHR47975:SF60">
    <property type="entry name" value="PROTEIN KINASE DOMAIN-CONTAINING PROTEIN"/>
    <property type="match status" value="1"/>
</dbReference>
<sequence length="179" mass="20581">MNFEIKELETGDMYTAKFSMLKINKFTEEDIRELSNKLKVISQLNHQSLLKFVGFSQFNFKKERKPVIVTEHVTNGTLKEIFELERGEVAINGWTDIKKLIVIYGIASGMAYLHSFDIIHRDLKPENIFLDEFLLPKIGDFGLSNCFLPSDSMTHQSISVLKANPIYSAPEILQENNYS</sequence>
<dbReference type="InterPro" id="IPR011009">
    <property type="entry name" value="Kinase-like_dom_sf"/>
</dbReference>
<evidence type="ECO:0000313" key="3">
    <source>
        <dbReference type="Proteomes" id="UP001470230"/>
    </source>
</evidence>
<dbReference type="SUPFAM" id="SSF56112">
    <property type="entry name" value="Protein kinase-like (PK-like)"/>
    <property type="match status" value="1"/>
</dbReference>
<dbReference type="Proteomes" id="UP001470230">
    <property type="component" value="Unassembled WGS sequence"/>
</dbReference>
<organism evidence="2 3">
    <name type="scientific">Tritrichomonas musculus</name>
    <dbReference type="NCBI Taxonomy" id="1915356"/>
    <lineage>
        <taxon>Eukaryota</taxon>
        <taxon>Metamonada</taxon>
        <taxon>Parabasalia</taxon>
        <taxon>Tritrichomonadida</taxon>
        <taxon>Tritrichomonadidae</taxon>
        <taxon>Tritrichomonas</taxon>
    </lineage>
</organism>
<evidence type="ECO:0000313" key="2">
    <source>
        <dbReference type="EMBL" id="KAK8837969.1"/>
    </source>
</evidence>
<dbReference type="SMART" id="SM00220">
    <property type="entry name" value="S_TKc"/>
    <property type="match status" value="1"/>
</dbReference>
<dbReference type="PROSITE" id="PS50011">
    <property type="entry name" value="PROTEIN_KINASE_DOM"/>
    <property type="match status" value="1"/>
</dbReference>
<reference evidence="2 3" key="1">
    <citation type="submission" date="2024-04" db="EMBL/GenBank/DDBJ databases">
        <title>Tritrichomonas musculus Genome.</title>
        <authorList>
            <person name="Alves-Ferreira E."/>
            <person name="Grigg M."/>
            <person name="Lorenzi H."/>
            <person name="Galac M."/>
        </authorList>
    </citation>
    <scope>NUCLEOTIDE SEQUENCE [LARGE SCALE GENOMIC DNA]</scope>
    <source>
        <strain evidence="2 3">EAF2021</strain>
    </source>
</reference>
<protein>
    <recommendedName>
        <fullName evidence="1">Protein kinase domain-containing protein</fullName>
    </recommendedName>
</protein>
<accession>A0ABR2GVL4</accession>
<keyword evidence="3" id="KW-1185">Reference proteome</keyword>